<reference evidence="1 2" key="1">
    <citation type="journal article" date="2018" name="PLoS Genet.">
        <title>Population sequencing reveals clonal diversity and ancestral inbreeding in the grapevine cultivar Chardonnay.</title>
        <authorList>
            <person name="Roach M.J."/>
            <person name="Johnson D.L."/>
            <person name="Bohlmann J."/>
            <person name="van Vuuren H.J."/>
            <person name="Jones S.J."/>
            <person name="Pretorius I.S."/>
            <person name="Schmidt S.A."/>
            <person name="Borneman A.R."/>
        </authorList>
    </citation>
    <scope>NUCLEOTIDE SEQUENCE [LARGE SCALE GENOMIC DNA]</scope>
    <source>
        <strain evidence="2">cv. Chardonnay</strain>
        <tissue evidence="1">Leaf</tissue>
    </source>
</reference>
<gene>
    <name evidence="1" type="ORF">CK203_060238</name>
</gene>
<name>A0A438FS29_VITVI</name>
<organism evidence="1 2">
    <name type="scientific">Vitis vinifera</name>
    <name type="common">Grape</name>
    <dbReference type="NCBI Taxonomy" id="29760"/>
    <lineage>
        <taxon>Eukaryota</taxon>
        <taxon>Viridiplantae</taxon>
        <taxon>Streptophyta</taxon>
        <taxon>Embryophyta</taxon>
        <taxon>Tracheophyta</taxon>
        <taxon>Spermatophyta</taxon>
        <taxon>Magnoliopsida</taxon>
        <taxon>eudicotyledons</taxon>
        <taxon>Gunneridae</taxon>
        <taxon>Pentapetalae</taxon>
        <taxon>rosids</taxon>
        <taxon>Vitales</taxon>
        <taxon>Vitaceae</taxon>
        <taxon>Viteae</taxon>
        <taxon>Vitis</taxon>
    </lineage>
</organism>
<dbReference type="EMBL" id="QGNW01000761">
    <property type="protein sequence ID" value="RVW62755.1"/>
    <property type="molecule type" value="Genomic_DNA"/>
</dbReference>
<evidence type="ECO:0000313" key="1">
    <source>
        <dbReference type="EMBL" id="RVW62755.1"/>
    </source>
</evidence>
<comment type="caution">
    <text evidence="1">The sequence shown here is derived from an EMBL/GenBank/DDBJ whole genome shotgun (WGS) entry which is preliminary data.</text>
</comment>
<sequence length="665" mass="76256">MGMSLILKEFWFLGSLLPSLFFPVGLQRGSITTILGLFVRPSRGKTVTRWELLEINNGCNEVRRVELNSVQTKPQEVRGWEEETKIQAMSEGVVRSLGTGRFLDWGALDASGSAGGILICWDKRTLDVLELEIVDELELLDLPNVRGVAYLEWGRNNRLWARLDRFLVTQNWLDQFSGGIVQALAKVLANRLKKVLGRVVFVDQNTFVTGKQILDASLIANKVLHKMDFGSRWMDWIWRCISTAKFSVLVNGVPAGFFSSTKGLCQGDPLSPYLLSWEWNKERESNLLSWILAWFEATSDLRINLAKSELILVGEVEEIEEMAVELGCRVGSLPNVYLGLPLGAQHKAPSMWDGVEERMRRRLALGSLERKVHLIKWEVVCAQKEKGGLGIRKIVLLNKALLGKWIWRFAFEKDNLWKKVILVKYGQEGFGWRTNEARWTFGVGIWKEILKEANWCWDNIEFKVGLGCCVYALLIYQAYPMTSKTLRRRLHHGDVDGKRHEHLETSGLDGLNEPLLGNYEYDDKDSEGPVLKDLWDDERRKEHQHWTILFSHLIAEWAQWLANIVIGSGTLLKRLLPFDSTTQNGQSKKILPPSLSPLQEMGVLRWWLGVPMLLPYEKWWFQLVRSLSTRTSIVALGKRSLVVIFPYGLCLPTSIFNEGRRWYME</sequence>
<dbReference type="AlphaFoldDB" id="A0A438FS29"/>
<proteinExistence type="predicted"/>
<evidence type="ECO:0000313" key="2">
    <source>
        <dbReference type="Proteomes" id="UP000288805"/>
    </source>
</evidence>
<accession>A0A438FS29</accession>
<protein>
    <submittedName>
        <fullName evidence="1">Uncharacterized protein</fullName>
    </submittedName>
</protein>
<dbReference type="PANTHER" id="PTHR33116:SF78">
    <property type="entry name" value="OS12G0587133 PROTEIN"/>
    <property type="match status" value="1"/>
</dbReference>
<dbReference type="PANTHER" id="PTHR33116">
    <property type="entry name" value="REVERSE TRANSCRIPTASE ZINC-BINDING DOMAIN-CONTAINING PROTEIN-RELATED-RELATED"/>
    <property type="match status" value="1"/>
</dbReference>
<dbReference type="Proteomes" id="UP000288805">
    <property type="component" value="Unassembled WGS sequence"/>
</dbReference>